<dbReference type="EMBL" id="CAXLJM020000033">
    <property type="protein sequence ID" value="CAL8101594.1"/>
    <property type="molecule type" value="Genomic_DNA"/>
</dbReference>
<feature type="region of interest" description="Disordered" evidence="1">
    <location>
        <begin position="1"/>
        <end position="53"/>
    </location>
</feature>
<keyword evidence="2" id="KW-0472">Membrane</keyword>
<protein>
    <submittedName>
        <fullName evidence="3">Uncharacterized protein</fullName>
    </submittedName>
</protein>
<evidence type="ECO:0000313" key="4">
    <source>
        <dbReference type="Proteomes" id="UP001642540"/>
    </source>
</evidence>
<name>A0ABP1QJE3_9HEXA</name>
<evidence type="ECO:0000313" key="3">
    <source>
        <dbReference type="EMBL" id="CAL8101594.1"/>
    </source>
</evidence>
<evidence type="ECO:0000256" key="2">
    <source>
        <dbReference type="SAM" id="Phobius"/>
    </source>
</evidence>
<accession>A0ABP1QJE3</accession>
<evidence type="ECO:0000256" key="1">
    <source>
        <dbReference type="SAM" id="MobiDB-lite"/>
    </source>
</evidence>
<sequence length="109" mass="11223">MFVADTPVEVTAGDDTGIESDGPKQAAGAAQNMDTNASKKNSESKVASGRKMEKASGNDFFLCIGLLLVFMVFSAVGAIVIYFIGISGSRFLGTGRVDDVGVGVVNKVG</sequence>
<dbReference type="Proteomes" id="UP001642540">
    <property type="component" value="Unassembled WGS sequence"/>
</dbReference>
<gene>
    <name evidence="3" type="ORF">ODALV1_LOCUS10893</name>
</gene>
<proteinExistence type="predicted"/>
<reference evidence="3 4" key="1">
    <citation type="submission" date="2024-08" db="EMBL/GenBank/DDBJ databases">
        <authorList>
            <person name="Cucini C."/>
            <person name="Frati F."/>
        </authorList>
    </citation>
    <scope>NUCLEOTIDE SEQUENCE [LARGE SCALE GENOMIC DNA]</scope>
</reference>
<keyword evidence="2" id="KW-0812">Transmembrane</keyword>
<keyword evidence="2" id="KW-1133">Transmembrane helix</keyword>
<feature type="transmembrane region" description="Helical" evidence="2">
    <location>
        <begin position="60"/>
        <end position="84"/>
    </location>
</feature>
<organism evidence="3 4">
    <name type="scientific">Orchesella dallaii</name>
    <dbReference type="NCBI Taxonomy" id="48710"/>
    <lineage>
        <taxon>Eukaryota</taxon>
        <taxon>Metazoa</taxon>
        <taxon>Ecdysozoa</taxon>
        <taxon>Arthropoda</taxon>
        <taxon>Hexapoda</taxon>
        <taxon>Collembola</taxon>
        <taxon>Entomobryomorpha</taxon>
        <taxon>Entomobryoidea</taxon>
        <taxon>Orchesellidae</taxon>
        <taxon>Orchesellinae</taxon>
        <taxon>Orchesella</taxon>
    </lineage>
</organism>
<keyword evidence="4" id="KW-1185">Reference proteome</keyword>
<comment type="caution">
    <text evidence="3">The sequence shown here is derived from an EMBL/GenBank/DDBJ whole genome shotgun (WGS) entry which is preliminary data.</text>
</comment>